<feature type="compositionally biased region" description="Low complexity" evidence="1">
    <location>
        <begin position="86"/>
        <end position="112"/>
    </location>
</feature>
<keyword evidence="2" id="KW-1133">Transmembrane helix</keyword>
<keyword evidence="4" id="KW-1185">Reference proteome</keyword>
<dbReference type="Proteomes" id="UP000076874">
    <property type="component" value="Unassembled WGS sequence"/>
</dbReference>
<reference evidence="3 4" key="1">
    <citation type="journal article" date="2016" name="Genome Biol. Evol.">
        <title>Divergent and convergent evolution of fungal pathogenicity.</title>
        <authorList>
            <person name="Shang Y."/>
            <person name="Xiao G."/>
            <person name="Zheng P."/>
            <person name="Cen K."/>
            <person name="Zhan S."/>
            <person name="Wang C."/>
        </authorList>
    </citation>
    <scope>NUCLEOTIDE SEQUENCE [LARGE SCALE GENOMIC DNA]</scope>
    <source>
        <strain evidence="3 4">RCEF 264</strain>
    </source>
</reference>
<comment type="caution">
    <text evidence="3">The sequence shown here is derived from an EMBL/GenBank/DDBJ whole genome shotgun (WGS) entry which is preliminary data.</text>
</comment>
<feature type="compositionally biased region" description="Basic and acidic residues" evidence="1">
    <location>
        <begin position="152"/>
        <end position="162"/>
    </location>
</feature>
<feature type="region of interest" description="Disordered" evidence="1">
    <location>
        <begin position="73"/>
        <end position="253"/>
    </location>
</feature>
<evidence type="ECO:0000256" key="1">
    <source>
        <dbReference type="SAM" id="MobiDB-lite"/>
    </source>
</evidence>
<dbReference type="PANTHER" id="PTHR35587">
    <property type="entry name" value="EXPRESSED PROTEIN"/>
    <property type="match status" value="1"/>
</dbReference>
<evidence type="ECO:0000313" key="4">
    <source>
        <dbReference type="Proteomes" id="UP000076874"/>
    </source>
</evidence>
<dbReference type="AlphaFoldDB" id="A0A167U696"/>
<feature type="compositionally biased region" description="Basic residues" evidence="1">
    <location>
        <begin position="169"/>
        <end position="184"/>
    </location>
</feature>
<sequence>MPLSVVVRDGSYNDRSNRATPTASTFALRRGSNDDRAGHGNNETTTTATNTDNAAGYSFADYDEGDIFDALLEDLPTPVPRPPAVPVADGVGPTGADTDAASADSSTSSAAAETELDARSSLSSARSRTHPSDTSATSATSATSVSGVSENDLPRYKPDDAVRAALNNARRRQRRPRRRNHRRGAPSVTSSDAGYTAAPRLARTKLFHGPAPSKGAKAPATTTAKATSAAAPATTATEKTASPTKRRRRRRACAPRLQIGVDLDVELQLKAKVRGDICLTLVLEETEKMAPRPSPEIRRNAAGNFVAYDDWEDDDEDEDEDEDEDKDDGVEEIVEATKVDRIEVRSGLAAAGRRPDRREICHLRVGRLNLNRRWWVPGYEALSQIPPPVVAGLALTMPVVGFAAGMVAAQWMGWR</sequence>
<evidence type="ECO:0000256" key="2">
    <source>
        <dbReference type="SAM" id="Phobius"/>
    </source>
</evidence>
<feature type="compositionally biased region" description="Low complexity" evidence="1">
    <location>
        <begin position="134"/>
        <end position="144"/>
    </location>
</feature>
<keyword evidence="2" id="KW-0472">Membrane</keyword>
<feature type="compositionally biased region" description="Basic residues" evidence="1">
    <location>
        <begin position="244"/>
        <end position="253"/>
    </location>
</feature>
<dbReference type="EMBL" id="AZHD01000008">
    <property type="protein sequence ID" value="OAA61280.1"/>
    <property type="molecule type" value="Genomic_DNA"/>
</dbReference>
<organism evidence="3 4">
    <name type="scientific">Niveomyces insectorum RCEF 264</name>
    <dbReference type="NCBI Taxonomy" id="1081102"/>
    <lineage>
        <taxon>Eukaryota</taxon>
        <taxon>Fungi</taxon>
        <taxon>Dikarya</taxon>
        <taxon>Ascomycota</taxon>
        <taxon>Pezizomycotina</taxon>
        <taxon>Sordariomycetes</taxon>
        <taxon>Hypocreomycetidae</taxon>
        <taxon>Hypocreales</taxon>
        <taxon>Cordycipitaceae</taxon>
        <taxon>Niveomyces</taxon>
    </lineage>
</organism>
<proteinExistence type="predicted"/>
<feature type="compositionally biased region" description="Low complexity" evidence="1">
    <location>
        <begin position="39"/>
        <end position="56"/>
    </location>
</feature>
<gene>
    <name evidence="3" type="ORF">SPI_05304</name>
</gene>
<protein>
    <submittedName>
        <fullName evidence="3">Uncharacterized protein</fullName>
    </submittedName>
</protein>
<accession>A0A167U696</accession>
<feature type="region of interest" description="Disordered" evidence="1">
    <location>
        <begin position="309"/>
        <end position="330"/>
    </location>
</feature>
<dbReference type="PANTHER" id="PTHR35587:SF4">
    <property type="match status" value="1"/>
</dbReference>
<feature type="transmembrane region" description="Helical" evidence="2">
    <location>
        <begin position="389"/>
        <end position="409"/>
    </location>
</feature>
<keyword evidence="2" id="KW-0812">Transmembrane</keyword>
<evidence type="ECO:0000313" key="3">
    <source>
        <dbReference type="EMBL" id="OAA61280.1"/>
    </source>
</evidence>
<feature type="region of interest" description="Disordered" evidence="1">
    <location>
        <begin position="1"/>
        <end position="57"/>
    </location>
</feature>
<dbReference type="OrthoDB" id="2873061at2759"/>
<name>A0A167U696_9HYPO</name>
<feature type="compositionally biased region" description="Low complexity" evidence="1">
    <location>
        <begin position="210"/>
        <end position="243"/>
    </location>
</feature>